<dbReference type="Pfam" id="PF12900">
    <property type="entry name" value="Pyridox_ox_2"/>
    <property type="match status" value="1"/>
</dbReference>
<dbReference type="Gene3D" id="2.30.110.10">
    <property type="entry name" value="Electron Transport, Fmn-binding Protein, Chain A"/>
    <property type="match status" value="1"/>
</dbReference>
<gene>
    <name evidence="1" type="ORF">CLV92_10931</name>
</gene>
<comment type="caution">
    <text evidence="1">The sequence shown here is derived from an EMBL/GenBank/DDBJ whole genome shotgun (WGS) entry which is preliminary data.</text>
</comment>
<keyword evidence="2" id="KW-1185">Reference proteome</keyword>
<dbReference type="InterPro" id="IPR024747">
    <property type="entry name" value="Pyridox_Oxase-rel"/>
</dbReference>
<protein>
    <submittedName>
        <fullName evidence="1">Pyridoxamine 5'-phosphate oxidase-like protein</fullName>
    </submittedName>
</protein>
<dbReference type="InterPro" id="IPR012349">
    <property type="entry name" value="Split_barrel_FMN-bd"/>
</dbReference>
<dbReference type="AlphaFoldDB" id="A0A2S6IHU0"/>
<dbReference type="Proteomes" id="UP000239485">
    <property type="component" value="Unassembled WGS sequence"/>
</dbReference>
<dbReference type="EMBL" id="PTJD01000009">
    <property type="protein sequence ID" value="PPK93755.1"/>
    <property type="molecule type" value="Genomic_DNA"/>
</dbReference>
<reference evidence="1 2" key="1">
    <citation type="submission" date="2018-02" db="EMBL/GenBank/DDBJ databases">
        <title>Genomic Encyclopedia of Archaeal and Bacterial Type Strains, Phase II (KMG-II): from individual species to whole genera.</title>
        <authorList>
            <person name="Goeker M."/>
        </authorList>
    </citation>
    <scope>NUCLEOTIDE SEQUENCE [LARGE SCALE GENOMIC DNA]</scope>
    <source>
        <strain evidence="1 2">DSM 22857</strain>
    </source>
</reference>
<dbReference type="SUPFAM" id="SSF50475">
    <property type="entry name" value="FMN-binding split barrel"/>
    <property type="match status" value="1"/>
</dbReference>
<evidence type="ECO:0000313" key="1">
    <source>
        <dbReference type="EMBL" id="PPK93755.1"/>
    </source>
</evidence>
<proteinExistence type="predicted"/>
<organism evidence="1 2">
    <name type="scientific">Kineococcus xinjiangensis</name>
    <dbReference type="NCBI Taxonomy" id="512762"/>
    <lineage>
        <taxon>Bacteria</taxon>
        <taxon>Bacillati</taxon>
        <taxon>Actinomycetota</taxon>
        <taxon>Actinomycetes</taxon>
        <taxon>Kineosporiales</taxon>
        <taxon>Kineosporiaceae</taxon>
        <taxon>Kineococcus</taxon>
    </lineage>
</organism>
<accession>A0A2S6IHU0</accession>
<name>A0A2S6IHU0_9ACTN</name>
<dbReference type="OrthoDB" id="3212118at2"/>
<evidence type="ECO:0000313" key="2">
    <source>
        <dbReference type="Proteomes" id="UP000239485"/>
    </source>
</evidence>
<dbReference type="RefSeq" id="WP_104433285.1">
    <property type="nucleotide sequence ID" value="NZ_PTJD01000009.1"/>
</dbReference>
<sequence>MGTAEEIGTAECKELLASRNLGVIAYTEHALPAIRTVNYVVDGDEVLIRTTADSIFARAVANATVALNVHVVDVDQRSGWSVTAVGRARLLPAEQSQALSGKLGTWAPEDSGQVLHLRLQKLTGRRMRAGAAQLAPDQELLLA</sequence>